<dbReference type="RefSeq" id="WP_202199256.1">
    <property type="nucleotide sequence ID" value="NZ_BAAATO010000005.1"/>
</dbReference>
<accession>A0ABQ3T9R7</accession>
<reference evidence="3" key="1">
    <citation type="submission" date="2023-07" db="EMBL/GenBank/DDBJ databases">
        <title>Whole genome shotgun sequence of Streptomyces spororaveus NBRC 15456.</title>
        <authorList>
            <person name="Komaki H."/>
            <person name="Tamura T."/>
        </authorList>
    </citation>
    <scope>NUCLEOTIDE SEQUENCE [LARGE SCALE GENOMIC DNA]</scope>
    <source>
        <strain evidence="3">NBRC 15456</strain>
    </source>
</reference>
<keyword evidence="3" id="KW-1185">Reference proteome</keyword>
<sequence>MAELFTVINTFTLKDPARAEEFEARFLSHVEWMRAQDGFDSHQAVRLTERPEVYVNIGRWRSPQDFKQVLGSQVFQEHAKEFHQLVDVVAAPSLNVLRSGDKAASTPVVVVESVETSDEPETFEKAWSGYLDELAAQDGFRHAELSRSLVRPGAYTFASWWTEGQAYRTARAAVPAPAPGQADEAAHVTAA</sequence>
<dbReference type="PANTHER" id="PTHR34474">
    <property type="entry name" value="SIGNAL TRANSDUCTION PROTEIN TRAP"/>
    <property type="match status" value="1"/>
</dbReference>
<dbReference type="Proteomes" id="UP000608522">
    <property type="component" value="Unassembled WGS sequence"/>
</dbReference>
<dbReference type="Pfam" id="PF03992">
    <property type="entry name" value="ABM"/>
    <property type="match status" value="2"/>
</dbReference>
<evidence type="ECO:0000313" key="2">
    <source>
        <dbReference type="EMBL" id="GHI77143.1"/>
    </source>
</evidence>
<dbReference type="InterPro" id="IPR050404">
    <property type="entry name" value="Heme-degrading_MO"/>
</dbReference>
<dbReference type="PROSITE" id="PS51725">
    <property type="entry name" value="ABM"/>
    <property type="match status" value="1"/>
</dbReference>
<proteinExistence type="predicted"/>
<evidence type="ECO:0000259" key="1">
    <source>
        <dbReference type="PROSITE" id="PS51725"/>
    </source>
</evidence>
<evidence type="ECO:0000313" key="3">
    <source>
        <dbReference type="Proteomes" id="UP000608522"/>
    </source>
</evidence>
<protein>
    <recommendedName>
        <fullName evidence="1">ABM domain-containing protein</fullName>
    </recommendedName>
</protein>
<dbReference type="Gene3D" id="3.30.70.100">
    <property type="match status" value="2"/>
</dbReference>
<feature type="domain" description="ABM" evidence="1">
    <location>
        <begin position="5"/>
        <end position="97"/>
    </location>
</feature>
<name>A0ABQ3T9R7_9ACTN</name>
<dbReference type="InterPro" id="IPR011008">
    <property type="entry name" value="Dimeric_a/b-barrel"/>
</dbReference>
<comment type="caution">
    <text evidence="2">The sequence shown here is derived from an EMBL/GenBank/DDBJ whole genome shotgun (WGS) entry which is preliminary data.</text>
</comment>
<dbReference type="EMBL" id="BNED01000005">
    <property type="protein sequence ID" value="GHI77143.1"/>
    <property type="molecule type" value="Genomic_DNA"/>
</dbReference>
<organism evidence="2 3">
    <name type="scientific">Streptomyces spororaveus</name>
    <dbReference type="NCBI Taxonomy" id="284039"/>
    <lineage>
        <taxon>Bacteria</taxon>
        <taxon>Bacillati</taxon>
        <taxon>Actinomycetota</taxon>
        <taxon>Actinomycetes</taxon>
        <taxon>Kitasatosporales</taxon>
        <taxon>Streptomycetaceae</taxon>
        <taxon>Streptomyces</taxon>
    </lineage>
</organism>
<dbReference type="PANTHER" id="PTHR34474:SF2">
    <property type="entry name" value="SIGNAL TRANSDUCTION PROTEIN TRAP"/>
    <property type="match status" value="1"/>
</dbReference>
<dbReference type="InterPro" id="IPR007138">
    <property type="entry name" value="ABM_dom"/>
</dbReference>
<dbReference type="SUPFAM" id="SSF54909">
    <property type="entry name" value="Dimeric alpha+beta barrel"/>
    <property type="match status" value="2"/>
</dbReference>
<gene>
    <name evidence="2" type="ORF">Sspor_27040</name>
</gene>